<evidence type="ECO:0000313" key="9">
    <source>
        <dbReference type="Proteomes" id="UP000887458"/>
    </source>
</evidence>
<dbReference type="PROSITE" id="PS50262">
    <property type="entry name" value="G_PROTEIN_RECEP_F1_2"/>
    <property type="match status" value="1"/>
</dbReference>
<evidence type="ECO:0000256" key="4">
    <source>
        <dbReference type="ARBA" id="ARBA00022989"/>
    </source>
</evidence>
<keyword evidence="4 6" id="KW-1133">Transmembrane helix</keyword>
<reference evidence="8 9" key="2">
    <citation type="journal article" date="2022" name="Mol. Biol. Evol.">
        <title>Comparative Genomics Reveals Insights into the Divergent Evolution of Astigmatic Mites and Household Pest Adaptations.</title>
        <authorList>
            <person name="Xiong Q."/>
            <person name="Wan A.T."/>
            <person name="Liu X."/>
            <person name="Fung C.S."/>
            <person name="Xiao X."/>
            <person name="Malainual N."/>
            <person name="Hou J."/>
            <person name="Wang L."/>
            <person name="Wang M."/>
            <person name="Yang K.Y."/>
            <person name="Cui Y."/>
            <person name="Leung E.L."/>
            <person name="Nong W."/>
            <person name="Shin S.K."/>
            <person name="Au S.W."/>
            <person name="Jeong K.Y."/>
            <person name="Chew F.T."/>
            <person name="Hui J.H."/>
            <person name="Leung T.F."/>
            <person name="Tungtrongchitr A."/>
            <person name="Zhong N."/>
            <person name="Liu Z."/>
            <person name="Tsui S.K."/>
        </authorList>
    </citation>
    <scope>NUCLEOTIDE SEQUENCE [LARGE SCALE GENOMIC DNA]</scope>
    <source>
        <strain evidence="8">Derp</strain>
    </source>
</reference>
<comment type="subcellular location">
    <subcellularLocation>
        <location evidence="1">Membrane</location>
    </subcellularLocation>
</comment>
<evidence type="ECO:0000256" key="3">
    <source>
        <dbReference type="ARBA" id="ARBA00022692"/>
    </source>
</evidence>
<comment type="caution">
    <text evidence="8">The sequence shown here is derived from an EMBL/GenBank/DDBJ whole genome shotgun (WGS) entry which is preliminary data.</text>
</comment>
<dbReference type="Gene3D" id="1.20.1070.10">
    <property type="entry name" value="Rhodopsin 7-helix transmembrane proteins"/>
    <property type="match status" value="1"/>
</dbReference>
<evidence type="ECO:0000256" key="5">
    <source>
        <dbReference type="ARBA" id="ARBA00023136"/>
    </source>
</evidence>
<comment type="similarity">
    <text evidence="2">Belongs to the G-protein coupled receptor 1 family.</text>
</comment>
<evidence type="ECO:0000256" key="1">
    <source>
        <dbReference type="ARBA" id="ARBA00004370"/>
    </source>
</evidence>
<dbReference type="PRINTS" id="PR00237">
    <property type="entry name" value="GPCRRHODOPSN"/>
</dbReference>
<sequence>MKDSGNGTLDESNPLRHHNYIFIASTHSTTSTNDNDDDDLWSRSHSEIIFRLIGAIICVALIIVTIVGNVLVIIVVVRFHRMRTVTNILLASFTLMVILY</sequence>
<proteinExistence type="inferred from homology"/>
<keyword evidence="5 6" id="KW-0472">Membrane</keyword>
<dbReference type="InterPro" id="IPR017452">
    <property type="entry name" value="GPCR_Rhodpsn_7TM"/>
</dbReference>
<organism evidence="8 9">
    <name type="scientific">Dermatophagoides pteronyssinus</name>
    <name type="common">European house dust mite</name>
    <dbReference type="NCBI Taxonomy" id="6956"/>
    <lineage>
        <taxon>Eukaryota</taxon>
        <taxon>Metazoa</taxon>
        <taxon>Ecdysozoa</taxon>
        <taxon>Arthropoda</taxon>
        <taxon>Chelicerata</taxon>
        <taxon>Arachnida</taxon>
        <taxon>Acari</taxon>
        <taxon>Acariformes</taxon>
        <taxon>Sarcoptiformes</taxon>
        <taxon>Astigmata</taxon>
        <taxon>Psoroptidia</taxon>
        <taxon>Analgoidea</taxon>
        <taxon>Pyroglyphidae</taxon>
        <taxon>Dermatophagoidinae</taxon>
        <taxon>Dermatophagoides</taxon>
    </lineage>
</organism>
<evidence type="ECO:0000256" key="6">
    <source>
        <dbReference type="SAM" id="Phobius"/>
    </source>
</evidence>
<gene>
    <name evidence="8" type="ORF">DERP_015339</name>
</gene>
<dbReference type="EMBL" id="NJHN03000005">
    <property type="protein sequence ID" value="KAH9427011.1"/>
    <property type="molecule type" value="Genomic_DNA"/>
</dbReference>
<name>A0ABQ8JWL2_DERPT</name>
<feature type="domain" description="G-protein coupled receptors family 1 profile" evidence="7">
    <location>
        <begin position="68"/>
        <end position="100"/>
    </location>
</feature>
<protein>
    <recommendedName>
        <fullName evidence="7">G-protein coupled receptors family 1 profile domain-containing protein</fullName>
    </recommendedName>
</protein>
<dbReference type="Proteomes" id="UP000887458">
    <property type="component" value="Unassembled WGS sequence"/>
</dbReference>
<evidence type="ECO:0000256" key="2">
    <source>
        <dbReference type="ARBA" id="ARBA00010663"/>
    </source>
</evidence>
<evidence type="ECO:0000313" key="8">
    <source>
        <dbReference type="EMBL" id="KAH9427011.1"/>
    </source>
</evidence>
<keyword evidence="9" id="KW-1185">Reference proteome</keyword>
<accession>A0ABQ8JWL2</accession>
<reference evidence="8 9" key="1">
    <citation type="journal article" date="2018" name="J. Allergy Clin. Immunol.">
        <title>High-quality assembly of Dermatophagoides pteronyssinus genome and transcriptome reveals a wide range of novel allergens.</title>
        <authorList>
            <person name="Liu X.Y."/>
            <person name="Yang K.Y."/>
            <person name="Wang M.Q."/>
            <person name="Kwok J.S."/>
            <person name="Zeng X."/>
            <person name="Yang Z."/>
            <person name="Xiao X.J."/>
            <person name="Lau C.P."/>
            <person name="Li Y."/>
            <person name="Huang Z.M."/>
            <person name="Ba J.G."/>
            <person name="Yim A.K."/>
            <person name="Ouyang C.Y."/>
            <person name="Ngai S.M."/>
            <person name="Chan T.F."/>
            <person name="Leung E.L."/>
            <person name="Liu L."/>
            <person name="Liu Z.G."/>
            <person name="Tsui S.K."/>
        </authorList>
    </citation>
    <scope>NUCLEOTIDE SEQUENCE [LARGE SCALE GENOMIC DNA]</scope>
    <source>
        <strain evidence="8">Derp</strain>
    </source>
</reference>
<dbReference type="SUPFAM" id="SSF81321">
    <property type="entry name" value="Family A G protein-coupled receptor-like"/>
    <property type="match status" value="1"/>
</dbReference>
<evidence type="ECO:0000259" key="7">
    <source>
        <dbReference type="PROSITE" id="PS50262"/>
    </source>
</evidence>
<keyword evidence="3 6" id="KW-0812">Transmembrane</keyword>
<feature type="transmembrane region" description="Helical" evidence="6">
    <location>
        <begin position="48"/>
        <end position="77"/>
    </location>
</feature>
<dbReference type="InterPro" id="IPR000276">
    <property type="entry name" value="GPCR_Rhodpsn"/>
</dbReference>